<evidence type="ECO:0000256" key="1">
    <source>
        <dbReference type="SAM" id="Phobius"/>
    </source>
</evidence>
<dbReference type="Pfam" id="PF12822">
    <property type="entry name" value="ECF_trnsprt"/>
    <property type="match status" value="1"/>
</dbReference>
<feature type="transmembrane region" description="Helical" evidence="1">
    <location>
        <begin position="66"/>
        <end position="91"/>
    </location>
</feature>
<proteinExistence type="predicted"/>
<keyword evidence="1" id="KW-0812">Transmembrane</keyword>
<dbReference type="STRING" id="457570.Nther_0938"/>
<dbReference type="AlphaFoldDB" id="B2A0G2"/>
<dbReference type="OrthoDB" id="5431035at2"/>
<keyword evidence="1" id="KW-1133">Transmembrane helix</keyword>
<dbReference type="RefSeq" id="WP_012447401.1">
    <property type="nucleotide sequence ID" value="NC_010718.1"/>
</dbReference>
<dbReference type="GO" id="GO:0022857">
    <property type="term" value="F:transmembrane transporter activity"/>
    <property type="evidence" value="ECO:0007669"/>
    <property type="project" value="InterPro"/>
</dbReference>
<dbReference type="KEGG" id="nth:Nther_0938"/>
<feature type="transmembrane region" description="Helical" evidence="1">
    <location>
        <begin position="129"/>
        <end position="154"/>
    </location>
</feature>
<keyword evidence="1" id="KW-0472">Membrane</keyword>
<feature type="transmembrane region" description="Helical" evidence="1">
    <location>
        <begin position="39"/>
        <end position="59"/>
    </location>
</feature>
<reference evidence="2 3" key="1">
    <citation type="submission" date="2008-04" db="EMBL/GenBank/DDBJ databases">
        <title>Complete sequence of chromosome of Natranaerobius thermophilus JW/NM-WN-LF.</title>
        <authorList>
            <consortium name="US DOE Joint Genome Institute"/>
            <person name="Copeland A."/>
            <person name="Lucas S."/>
            <person name="Lapidus A."/>
            <person name="Glavina del Rio T."/>
            <person name="Dalin E."/>
            <person name="Tice H."/>
            <person name="Bruce D."/>
            <person name="Goodwin L."/>
            <person name="Pitluck S."/>
            <person name="Chertkov O."/>
            <person name="Brettin T."/>
            <person name="Detter J.C."/>
            <person name="Han C."/>
            <person name="Kuske C.R."/>
            <person name="Schmutz J."/>
            <person name="Larimer F."/>
            <person name="Land M."/>
            <person name="Hauser L."/>
            <person name="Kyrpides N."/>
            <person name="Lykidis A."/>
            <person name="Mesbah N.M."/>
            <person name="Wiegel J."/>
        </authorList>
    </citation>
    <scope>NUCLEOTIDE SEQUENCE [LARGE SCALE GENOMIC DNA]</scope>
    <source>
        <strain evidence="3">ATCC BAA-1301 / DSM 18059 / JW/NM-WN-LF</strain>
    </source>
</reference>
<dbReference type="HOGENOM" id="CLU_115366_0_0_9"/>
<dbReference type="InterPro" id="IPR024529">
    <property type="entry name" value="ECF_trnsprt_substrate-spec"/>
</dbReference>
<dbReference type="Gene3D" id="1.10.1760.20">
    <property type="match status" value="1"/>
</dbReference>
<accession>B2A0G2</accession>
<dbReference type="Proteomes" id="UP000001683">
    <property type="component" value="Chromosome"/>
</dbReference>
<evidence type="ECO:0000313" key="2">
    <source>
        <dbReference type="EMBL" id="ACB84523.1"/>
    </source>
</evidence>
<evidence type="ECO:0008006" key="4">
    <source>
        <dbReference type="Google" id="ProtNLM"/>
    </source>
</evidence>
<keyword evidence="3" id="KW-1185">Reference proteome</keyword>
<organism evidence="2 3">
    <name type="scientific">Natranaerobius thermophilus (strain ATCC BAA-1301 / DSM 18059 / JW/NM-WN-LF)</name>
    <dbReference type="NCBI Taxonomy" id="457570"/>
    <lineage>
        <taxon>Bacteria</taxon>
        <taxon>Bacillati</taxon>
        <taxon>Bacillota</taxon>
        <taxon>Clostridia</taxon>
        <taxon>Natranaerobiales</taxon>
        <taxon>Natranaerobiaceae</taxon>
        <taxon>Natranaerobius</taxon>
    </lineage>
</organism>
<protein>
    <recommendedName>
        <fullName evidence="4">ECF transporter S component</fullName>
    </recommendedName>
</protein>
<feature type="transmembrane region" description="Helical" evidence="1">
    <location>
        <begin position="103"/>
        <end position="122"/>
    </location>
</feature>
<evidence type="ECO:0000313" key="3">
    <source>
        <dbReference type="Proteomes" id="UP000001683"/>
    </source>
</evidence>
<dbReference type="eggNOG" id="ENOG50332KJ">
    <property type="taxonomic scope" value="Bacteria"/>
</dbReference>
<reference evidence="2 3" key="2">
    <citation type="journal article" date="2011" name="J. Bacteriol.">
        <title>Complete genome sequence of the anaerobic, halophilic alkalithermophile Natranaerobius thermophilus JW/NM-WN-LF.</title>
        <authorList>
            <person name="Zhao B."/>
            <person name="Mesbah N.M."/>
            <person name="Dalin E."/>
            <person name="Goodwin L."/>
            <person name="Nolan M."/>
            <person name="Pitluck S."/>
            <person name="Chertkov O."/>
            <person name="Brettin T.S."/>
            <person name="Han J."/>
            <person name="Larimer F.W."/>
            <person name="Land M.L."/>
            <person name="Hauser L."/>
            <person name="Kyrpides N."/>
            <person name="Wiegel J."/>
        </authorList>
    </citation>
    <scope>NUCLEOTIDE SEQUENCE [LARGE SCALE GENOMIC DNA]</scope>
    <source>
        <strain evidence="3">ATCC BAA-1301 / DSM 18059 / JW/NM-WN-LF</strain>
    </source>
</reference>
<dbReference type="InParanoid" id="B2A0G2"/>
<gene>
    <name evidence="2" type="ordered locus">Nther_0938</name>
</gene>
<dbReference type="EMBL" id="CP001034">
    <property type="protein sequence ID" value="ACB84523.1"/>
    <property type="molecule type" value="Genomic_DNA"/>
</dbReference>
<name>B2A0G2_NATTJ</name>
<sequence length="164" mass="17098">MLSLDHRELVKIALLIALSMIGSQIKIPSLTGTPALDSFPAYLAAFIWVGKYAAAIGFFGHIFTSLLVGFPMSIPIHLILAVGMAGCVYAVSHVNNYSGRAAGVLAGMVLNGLILPGIFVLIPGFGIPFFMGMVVPVTVASAVNIGLAVTAAPVCSQFLNRKPV</sequence>